<comment type="similarity">
    <text evidence="7">Belongs to the TonB-dependent receptor family.</text>
</comment>
<dbReference type="Gene3D" id="2.170.130.10">
    <property type="entry name" value="TonB-dependent receptor, plug domain"/>
    <property type="match status" value="1"/>
</dbReference>
<keyword evidence="3 7" id="KW-1134">Transmembrane beta strand</keyword>
<evidence type="ECO:0000256" key="6">
    <source>
        <dbReference type="ARBA" id="ARBA00023237"/>
    </source>
</evidence>
<keyword evidence="5 7" id="KW-0472">Membrane</keyword>
<dbReference type="Pfam" id="PF13620">
    <property type="entry name" value="CarboxypepD_reg"/>
    <property type="match status" value="1"/>
</dbReference>
<dbReference type="EMBL" id="JACRYL010000021">
    <property type="protein sequence ID" value="MBC6112482.1"/>
    <property type="molecule type" value="Genomic_DNA"/>
</dbReference>
<dbReference type="InterPro" id="IPR036942">
    <property type="entry name" value="Beta-barrel_TonB_sf"/>
</dbReference>
<dbReference type="InterPro" id="IPR023997">
    <property type="entry name" value="TonB-dep_OMP_SusC/RagA_CS"/>
</dbReference>
<dbReference type="Proteomes" id="UP000652755">
    <property type="component" value="Unassembled WGS sequence"/>
</dbReference>
<evidence type="ECO:0000313" key="10">
    <source>
        <dbReference type="EMBL" id="MBC6112482.1"/>
    </source>
</evidence>
<keyword evidence="2 7" id="KW-0813">Transport</keyword>
<dbReference type="InterPro" id="IPR039426">
    <property type="entry name" value="TonB-dep_rcpt-like"/>
</dbReference>
<dbReference type="Pfam" id="PF07715">
    <property type="entry name" value="Plug"/>
    <property type="match status" value="1"/>
</dbReference>
<evidence type="ECO:0000256" key="3">
    <source>
        <dbReference type="ARBA" id="ARBA00022452"/>
    </source>
</evidence>
<dbReference type="InterPro" id="IPR023996">
    <property type="entry name" value="TonB-dep_OMP_SusC/RagA"/>
</dbReference>
<keyword evidence="4 7" id="KW-0812">Transmembrane</keyword>
<evidence type="ECO:0000313" key="11">
    <source>
        <dbReference type="Proteomes" id="UP000652755"/>
    </source>
</evidence>
<accession>A0ABR7KWI5</accession>
<evidence type="ECO:0000256" key="1">
    <source>
        <dbReference type="ARBA" id="ARBA00004571"/>
    </source>
</evidence>
<keyword evidence="6 7" id="KW-0998">Cell outer membrane</keyword>
<name>A0ABR7KWI5_9SPHI</name>
<proteinExistence type="inferred from homology"/>
<dbReference type="InterPro" id="IPR012910">
    <property type="entry name" value="Plug_dom"/>
</dbReference>
<organism evidence="10 11">
    <name type="scientific">Pedobacter fastidiosus</name>
    <dbReference type="NCBI Taxonomy" id="2765361"/>
    <lineage>
        <taxon>Bacteria</taxon>
        <taxon>Pseudomonadati</taxon>
        <taxon>Bacteroidota</taxon>
        <taxon>Sphingobacteriia</taxon>
        <taxon>Sphingobacteriales</taxon>
        <taxon>Sphingobacteriaceae</taxon>
        <taxon>Pedobacter</taxon>
    </lineage>
</organism>
<evidence type="ECO:0000259" key="9">
    <source>
        <dbReference type="Pfam" id="PF07715"/>
    </source>
</evidence>
<keyword evidence="11" id="KW-1185">Reference proteome</keyword>
<dbReference type="PROSITE" id="PS52016">
    <property type="entry name" value="TONB_DEPENDENT_REC_3"/>
    <property type="match status" value="1"/>
</dbReference>
<evidence type="ECO:0000256" key="4">
    <source>
        <dbReference type="ARBA" id="ARBA00022692"/>
    </source>
</evidence>
<feature type="chain" id="PRO_5046856407" evidence="8">
    <location>
        <begin position="21"/>
        <end position="1048"/>
    </location>
</feature>
<evidence type="ECO:0000256" key="8">
    <source>
        <dbReference type="SAM" id="SignalP"/>
    </source>
</evidence>
<gene>
    <name evidence="10" type="ORF">H7U22_18825</name>
</gene>
<protein>
    <submittedName>
        <fullName evidence="10">SusC/RagA family TonB-linked outer membrane protein</fullName>
    </submittedName>
</protein>
<comment type="subcellular location">
    <subcellularLocation>
        <location evidence="1 7">Cell outer membrane</location>
        <topology evidence="1 7">Multi-pass membrane protein</topology>
    </subcellularLocation>
</comment>
<keyword evidence="8" id="KW-0732">Signal</keyword>
<dbReference type="Gene3D" id="2.40.170.20">
    <property type="entry name" value="TonB-dependent receptor, beta-barrel domain"/>
    <property type="match status" value="1"/>
</dbReference>
<dbReference type="InterPro" id="IPR008969">
    <property type="entry name" value="CarboxyPept-like_regulatory"/>
</dbReference>
<dbReference type="RefSeq" id="WP_187072904.1">
    <property type="nucleotide sequence ID" value="NZ_JACRYL010000021.1"/>
</dbReference>
<evidence type="ECO:0000256" key="2">
    <source>
        <dbReference type="ARBA" id="ARBA00022448"/>
    </source>
</evidence>
<evidence type="ECO:0000256" key="7">
    <source>
        <dbReference type="PROSITE-ProRule" id="PRU01360"/>
    </source>
</evidence>
<evidence type="ECO:0000256" key="5">
    <source>
        <dbReference type="ARBA" id="ARBA00023136"/>
    </source>
</evidence>
<sequence length="1048" mass="114582">MKINFYLFILCCVLPTFLRAQTRVSGTVSDGTDRSPLPGVTVTVVTKIGPSTSAYTNTDGKYSLVLPIGAEDLIFSYTGMKAVTEKIGGRIRIDVVMAGESNQLQTVAITALGIKRETRSLSYSRQSMDVSTLTQAPSTNIVSSLSGRIAGVQITPSSTNTGSARVVIRGNNSISGNNQPLFVIDGIPVDNEAGDGKVTTSGNTNLDYGNVVGNINPEDIENIEVLKGPNAAALYGSRAANGAILITTKKSSGKKFQATFNSNSTFQRITEFPNYQDQFGAGNSFKLDGSGSTNNPQKIPNLGVFNRSWGAPLLGQPVISVNGQFKDYLAQPDNVKDFYQTAAMLTNSIAVDGGNLENNYRFSYTNYQGGSVVAGINKATRHNANIRVLNKFTKWLDLDSKVTFINNKVVNRQYMNGSTRNPVYQYAYMVRDDKLSEFEIYKDAYGNEVNTHTDFLNPYWAINENPNQDVKNQLLGAFNLNAKINDWLKFTAKLGTEMYWLNGYTFNNKGSKSSPNGSMATLNNNFQSTNADAVVFANNKIGKLTINSFLGAGTFRTKSEKNDQSIASLIQAGLVNISNSGEAATVNQFSSKKIINSIYGSTSIGYDNYLYLDLTARNDWSSTLPSANNFYFYPSIGGSFVFTDAFKNLGERVKPILSFGKLRMSYAVVGNDTSPYQLTPTYSFDGIYNGQAYASLSSTFFNPDLKPEKTGSFEYGLDLRFLKDRISFSVTRYNAATTNQIVLAQITPASGYNARYYNAGEIQNRGTELILSGTPIKTNSFTWSASANFAKNNSLVKSLVDGVNSFQLNSWFGRLLVFAEVGQPYGVIRGAGWKRDDQGRKLVAATGLPIAVPNQVLGTATPDWTGGFSNSFRYKNFNLSLLVDVRKGGSFYSGTYRRSYISGAIDDTLEGRADYYLHSYIYGEAAANLAGGFIYRDAYFEDGTPNNKYVSPQSNGFANVDEMQIFDASYVKLREAVIGYDLPASLLKRVKIANARISLSGRNLWTIYKKAPKGIDPESSVTSGNGQGIEYGSLPPFSTYGLDLRLTF</sequence>
<dbReference type="Gene3D" id="2.60.40.1120">
    <property type="entry name" value="Carboxypeptidase-like, regulatory domain"/>
    <property type="match status" value="1"/>
</dbReference>
<reference evidence="10 11" key="1">
    <citation type="submission" date="2020-08" db="EMBL/GenBank/DDBJ databases">
        <authorList>
            <person name="Sun Q."/>
            <person name="Inoue M."/>
        </authorList>
    </citation>
    <scope>NUCLEOTIDE SEQUENCE [LARGE SCALE GENOMIC DNA]</scope>
    <source>
        <strain evidence="10 11">CCM 8938</strain>
    </source>
</reference>
<dbReference type="NCBIfam" id="TIGR04057">
    <property type="entry name" value="SusC_RagA_signa"/>
    <property type="match status" value="1"/>
</dbReference>
<feature type="signal peptide" evidence="8">
    <location>
        <begin position="1"/>
        <end position="20"/>
    </location>
</feature>
<dbReference type="SUPFAM" id="SSF49464">
    <property type="entry name" value="Carboxypeptidase regulatory domain-like"/>
    <property type="match status" value="1"/>
</dbReference>
<comment type="caution">
    <text evidence="10">The sequence shown here is derived from an EMBL/GenBank/DDBJ whole genome shotgun (WGS) entry which is preliminary data.</text>
</comment>
<dbReference type="InterPro" id="IPR037066">
    <property type="entry name" value="Plug_dom_sf"/>
</dbReference>
<dbReference type="SUPFAM" id="SSF56935">
    <property type="entry name" value="Porins"/>
    <property type="match status" value="1"/>
</dbReference>
<dbReference type="NCBIfam" id="TIGR04056">
    <property type="entry name" value="OMP_RagA_SusC"/>
    <property type="match status" value="1"/>
</dbReference>
<feature type="domain" description="TonB-dependent receptor plug" evidence="9">
    <location>
        <begin position="119"/>
        <end position="243"/>
    </location>
</feature>